<sequence length="218" mass="22892">MGQEKDLAAGLNAVGVTALSDALDRLGIDGQALGIMPVVRSMRFAGRAFTIRMLPVGLTGGSVGDYIDDVQPGQVVVIDNDGRLDTTVWGDILTFVAHTRGIAGTVIDGVCRDSDRCVELGYPVFSKAVTMRTGKDRVTADAYNVPVQVAGVRVAPGDWLVGDADGVLAIPADRAEEVLAIAESIEAAEQTIRDAVAKGARLDEARTAANYHSLQTRG</sequence>
<dbReference type="AlphaFoldDB" id="A0A2W5L003"/>
<dbReference type="InterPro" id="IPR005493">
    <property type="entry name" value="RraA/RraA-like"/>
</dbReference>
<dbReference type="Gene3D" id="3.50.30.40">
    <property type="entry name" value="Ribonuclease E inhibitor RraA/RraA-like"/>
    <property type="match status" value="1"/>
</dbReference>
<evidence type="ECO:0000256" key="3">
    <source>
        <dbReference type="ARBA" id="ARBA00029596"/>
    </source>
</evidence>
<reference evidence="6 7" key="1">
    <citation type="submission" date="2017-08" db="EMBL/GenBank/DDBJ databases">
        <title>Infants hospitalized years apart are colonized by the same room-sourced microbial strains.</title>
        <authorList>
            <person name="Brooks B."/>
            <person name="Olm M.R."/>
            <person name="Firek B.A."/>
            <person name="Baker R."/>
            <person name="Thomas B.C."/>
            <person name="Morowitz M.J."/>
            <person name="Banfield J.F."/>
        </authorList>
    </citation>
    <scope>NUCLEOTIDE SEQUENCE [LARGE SCALE GENOMIC DNA]</scope>
    <source>
        <strain evidence="6">S2_005_003_R2_47</strain>
    </source>
</reference>
<dbReference type="GO" id="GO:0046872">
    <property type="term" value="F:metal ion binding"/>
    <property type="evidence" value="ECO:0007669"/>
    <property type="project" value="UniProtKB-KW"/>
</dbReference>
<protein>
    <recommendedName>
        <fullName evidence="2">Putative 4-hydroxy-4-methyl-2-oxoglutarate aldolase</fullName>
    </recommendedName>
    <alternativeName>
        <fullName evidence="3">Regulator of ribonuclease activity homolog</fullName>
    </alternativeName>
    <alternativeName>
        <fullName evidence="4">RraA-like protein</fullName>
    </alternativeName>
</protein>
<evidence type="ECO:0000256" key="1">
    <source>
        <dbReference type="ARBA" id="ARBA00001968"/>
    </source>
</evidence>
<keyword evidence="5" id="KW-0479">Metal-binding</keyword>
<evidence type="ECO:0000313" key="6">
    <source>
        <dbReference type="EMBL" id="PZQ22641.1"/>
    </source>
</evidence>
<keyword evidence="5" id="KW-0460">Magnesium</keyword>
<dbReference type="CDD" id="cd16841">
    <property type="entry name" value="RraA_family"/>
    <property type="match status" value="1"/>
</dbReference>
<comment type="cofactor">
    <cofactor evidence="5">
        <name>Mg(2+)</name>
        <dbReference type="ChEBI" id="CHEBI:18420"/>
    </cofactor>
</comment>
<gene>
    <name evidence="6" type="ORF">DI569_07905</name>
</gene>
<evidence type="ECO:0000256" key="5">
    <source>
        <dbReference type="PIRSR" id="PIRSR605493-1"/>
    </source>
</evidence>
<accession>A0A2W5L003</accession>
<feature type="binding site" evidence="5">
    <location>
        <position position="113"/>
    </location>
    <ligand>
        <name>Mg(2+)</name>
        <dbReference type="ChEBI" id="CHEBI:18420"/>
    </ligand>
</feature>
<feature type="binding site" evidence="5">
    <location>
        <position position="112"/>
    </location>
    <ligand>
        <name>substrate</name>
    </ligand>
</feature>
<organism evidence="6 7">
    <name type="scientific">Sphingopyxis macrogoltabida</name>
    <name type="common">Sphingomonas macrogoltabidus</name>
    <dbReference type="NCBI Taxonomy" id="33050"/>
    <lineage>
        <taxon>Bacteria</taxon>
        <taxon>Pseudomonadati</taxon>
        <taxon>Pseudomonadota</taxon>
        <taxon>Alphaproteobacteria</taxon>
        <taxon>Sphingomonadales</taxon>
        <taxon>Sphingomonadaceae</taxon>
        <taxon>Sphingopyxis</taxon>
    </lineage>
</organism>
<comment type="caution">
    <text evidence="6">The sequence shown here is derived from an EMBL/GenBank/DDBJ whole genome shotgun (WGS) entry which is preliminary data.</text>
</comment>
<dbReference type="InterPro" id="IPR036704">
    <property type="entry name" value="RraA/RraA-like_sf"/>
</dbReference>
<evidence type="ECO:0000313" key="7">
    <source>
        <dbReference type="Proteomes" id="UP000248597"/>
    </source>
</evidence>
<comment type="cofactor">
    <cofactor evidence="1">
        <name>a divalent metal cation</name>
        <dbReference type="ChEBI" id="CHEBI:60240"/>
    </cofactor>
</comment>
<name>A0A2W5L003_SPHMC</name>
<evidence type="ECO:0000256" key="4">
    <source>
        <dbReference type="ARBA" id="ARBA00030169"/>
    </source>
</evidence>
<evidence type="ECO:0000256" key="2">
    <source>
        <dbReference type="ARBA" id="ARBA00016549"/>
    </source>
</evidence>
<dbReference type="PANTHER" id="PTHR33254:SF4">
    <property type="entry name" value="4-HYDROXY-4-METHYL-2-OXOGLUTARATE ALDOLASE 3-RELATED"/>
    <property type="match status" value="1"/>
</dbReference>
<dbReference type="SUPFAM" id="SSF89562">
    <property type="entry name" value="RraA-like"/>
    <property type="match status" value="1"/>
</dbReference>
<proteinExistence type="predicted"/>
<dbReference type="Proteomes" id="UP000248597">
    <property type="component" value="Unassembled WGS sequence"/>
</dbReference>
<dbReference type="EMBL" id="QFPJ01000013">
    <property type="protein sequence ID" value="PZQ22641.1"/>
    <property type="molecule type" value="Genomic_DNA"/>
</dbReference>
<dbReference type="Pfam" id="PF03737">
    <property type="entry name" value="RraA-like"/>
    <property type="match status" value="1"/>
</dbReference>
<dbReference type="PANTHER" id="PTHR33254">
    <property type="entry name" value="4-HYDROXY-4-METHYL-2-OXOGLUTARATE ALDOLASE 3-RELATED"/>
    <property type="match status" value="1"/>
</dbReference>
<feature type="binding site" evidence="5">
    <location>
        <begin position="90"/>
        <end position="93"/>
    </location>
    <ligand>
        <name>substrate</name>
    </ligand>
</feature>